<dbReference type="GO" id="GO:0016798">
    <property type="term" value="F:hydrolase activity, acting on glycosyl bonds"/>
    <property type="evidence" value="ECO:0007669"/>
    <property type="project" value="UniProtKB-KW"/>
</dbReference>
<dbReference type="GO" id="GO:0042597">
    <property type="term" value="C:periplasmic space"/>
    <property type="evidence" value="ECO:0007669"/>
    <property type="project" value="UniProtKB-SubCell"/>
</dbReference>
<evidence type="ECO:0000256" key="11">
    <source>
        <dbReference type="SAM" id="MobiDB-lite"/>
    </source>
</evidence>
<keyword evidence="14" id="KW-1185">Reference proteome</keyword>
<keyword evidence="7 13" id="KW-0378">Hydrolase</keyword>
<dbReference type="InterPro" id="IPR013377">
    <property type="entry name" value="FlgJ"/>
</dbReference>
<dbReference type="GO" id="GO:0044780">
    <property type="term" value="P:bacterial-type flagellum assembly"/>
    <property type="evidence" value="ECO:0007669"/>
    <property type="project" value="InterPro"/>
</dbReference>
<gene>
    <name evidence="13" type="primary">flgJ</name>
    <name evidence="13" type="ORF">FIU01_07150</name>
</gene>
<comment type="similarity">
    <text evidence="4">In the C-terminal section; belongs to the glycosyl hydrolase 73 family.</text>
</comment>
<dbReference type="InterPro" id="IPR002901">
    <property type="entry name" value="MGlyc_endo_b_GlcNAc-like_dom"/>
</dbReference>
<dbReference type="InterPro" id="IPR019301">
    <property type="entry name" value="Flagellar_prot_FlgJ_N"/>
</dbReference>
<dbReference type="AlphaFoldDB" id="A0A5B8CSM8"/>
<dbReference type="GO" id="GO:0071555">
    <property type="term" value="P:cell wall organization"/>
    <property type="evidence" value="ECO:0007669"/>
    <property type="project" value="UniProtKB-KW"/>
</dbReference>
<evidence type="ECO:0000256" key="3">
    <source>
        <dbReference type="ARBA" id="ARBA00006880"/>
    </source>
</evidence>
<accession>A0A5B8CSM8</accession>
<keyword evidence="6" id="KW-0574">Periplasm</keyword>
<comment type="function">
    <text evidence="1">Flagellum-specific muramidase which hydrolyzes the peptidoglycan layer to assemble the rod structure in the periplasmic space.</text>
</comment>
<sequence>MQPRIDPTTQSLAIDGNSLNSLKRANNDSPESIRAVARQFEAVLMNMMLKSMRDTVPQDGITDSEQGKMFMGMLDQQLSTNLSQKGMGLTDVLVRQLSKFSPKPTDATDNANAPKSAGKLDQTSALPQTHPANTHSSGKAVLAQAAQKIREAYQQWEATNPEVSNTASDTAWARGIPELPPLVADAQENIQSFTLPQAPLATAMREVAGKTQQFIQHMLPHAQAASSASGIPAKFMIGQAALESGWGKHEIKTDNGVNSHNLFGIKADAHWKGKVVSSATTEYVNGVKQTRVEKFRAYDSYSDAFKDYAKLISQNPRYQQAMNSTHDASAYAHALQRAGYATDPQYGKKLTQVIKNLQG</sequence>
<evidence type="ECO:0000256" key="5">
    <source>
        <dbReference type="ARBA" id="ARBA00013433"/>
    </source>
</evidence>
<evidence type="ECO:0000256" key="2">
    <source>
        <dbReference type="ARBA" id="ARBA00004418"/>
    </source>
</evidence>
<keyword evidence="13" id="KW-0966">Cell projection</keyword>
<dbReference type="KEGG" id="mmec:FIU01_07150"/>
<keyword evidence="13" id="KW-0282">Flagellum</keyword>
<dbReference type="Proteomes" id="UP000311008">
    <property type="component" value="Chromosome"/>
</dbReference>
<dbReference type="RefSeq" id="WP_140003652.1">
    <property type="nucleotide sequence ID" value="NZ_CP040946.1"/>
</dbReference>
<evidence type="ECO:0000313" key="13">
    <source>
        <dbReference type="EMBL" id="QDC44321.1"/>
    </source>
</evidence>
<dbReference type="PANTHER" id="PTHR33308:SF9">
    <property type="entry name" value="PEPTIDOGLYCAN HYDROLASE FLGJ"/>
    <property type="match status" value="1"/>
</dbReference>
<evidence type="ECO:0000256" key="7">
    <source>
        <dbReference type="ARBA" id="ARBA00022801"/>
    </source>
</evidence>
<dbReference type="PANTHER" id="PTHR33308">
    <property type="entry name" value="PEPTIDOGLYCAN HYDROLASE FLGJ"/>
    <property type="match status" value="1"/>
</dbReference>
<dbReference type="OrthoDB" id="289937at2"/>
<evidence type="ECO:0000256" key="1">
    <source>
        <dbReference type="ARBA" id="ARBA00002954"/>
    </source>
</evidence>
<feature type="region of interest" description="Disordered" evidence="11">
    <location>
        <begin position="101"/>
        <end position="141"/>
    </location>
</feature>
<comment type="similarity">
    <text evidence="3">In the N-terminal section; belongs to the FlgJ family.</text>
</comment>
<dbReference type="Gene3D" id="2.10.70.40">
    <property type="entry name" value="peptidoglycan hydrolase"/>
    <property type="match status" value="1"/>
</dbReference>
<dbReference type="Gene3D" id="1.10.530.10">
    <property type="match status" value="1"/>
</dbReference>
<keyword evidence="9" id="KW-0961">Cell wall biogenesis/degradation</keyword>
<dbReference type="GO" id="GO:0071973">
    <property type="term" value="P:bacterial-type flagellum-dependent cell motility"/>
    <property type="evidence" value="ECO:0007669"/>
    <property type="project" value="TreeGrafter"/>
</dbReference>
<evidence type="ECO:0000256" key="9">
    <source>
        <dbReference type="ARBA" id="ARBA00023316"/>
    </source>
</evidence>
<keyword evidence="8" id="KW-0326">Glycosidase</keyword>
<evidence type="ECO:0000256" key="8">
    <source>
        <dbReference type="ARBA" id="ARBA00023295"/>
    </source>
</evidence>
<evidence type="ECO:0000256" key="4">
    <source>
        <dbReference type="ARBA" id="ARBA00007974"/>
    </source>
</evidence>
<feature type="compositionally biased region" description="Polar residues" evidence="11">
    <location>
        <begin position="121"/>
        <end position="137"/>
    </location>
</feature>
<dbReference type="Pfam" id="PF10135">
    <property type="entry name" value="Rod-binding"/>
    <property type="match status" value="1"/>
</dbReference>
<dbReference type="NCBIfam" id="TIGR02541">
    <property type="entry name" value="flagell_FlgJ"/>
    <property type="match status" value="1"/>
</dbReference>
<dbReference type="GO" id="GO:0004040">
    <property type="term" value="F:amidase activity"/>
    <property type="evidence" value="ECO:0007669"/>
    <property type="project" value="InterPro"/>
</dbReference>
<evidence type="ECO:0000256" key="6">
    <source>
        <dbReference type="ARBA" id="ARBA00022764"/>
    </source>
</evidence>
<reference evidence="14" key="1">
    <citation type="journal article" date="2019" name="ISME J.">
        <title>Evolution in action: habitat transition from sediment to the pelagial leads to genome streamlining in Methylophilaceae.</title>
        <authorList>
            <person name="Salcher M."/>
            <person name="Schaefle D."/>
            <person name="Kaspar M."/>
            <person name="Neuenschwander S.M."/>
            <person name="Ghai R."/>
        </authorList>
    </citation>
    <scope>NUCLEOTIDE SEQUENCE [LARGE SCALE GENOMIC DNA]</scope>
    <source>
        <strain evidence="14">MMS-M-51</strain>
    </source>
</reference>
<name>A0A5B8CSM8_9PROT</name>
<evidence type="ECO:0000259" key="12">
    <source>
        <dbReference type="SMART" id="SM00047"/>
    </source>
</evidence>
<protein>
    <recommendedName>
        <fullName evidence="5">Peptidoglycan hydrolase FlgJ</fullName>
    </recommendedName>
    <alternativeName>
        <fullName evidence="10">Muramidase FlgJ</fullName>
    </alternativeName>
</protein>
<dbReference type="EMBL" id="CP040946">
    <property type="protein sequence ID" value="QDC44321.1"/>
    <property type="molecule type" value="Genomic_DNA"/>
</dbReference>
<comment type="subcellular location">
    <subcellularLocation>
        <location evidence="2">Periplasm</location>
    </subcellularLocation>
</comment>
<dbReference type="SMART" id="SM00047">
    <property type="entry name" value="LYZ2"/>
    <property type="match status" value="1"/>
</dbReference>
<evidence type="ECO:0000256" key="10">
    <source>
        <dbReference type="ARBA" id="ARBA00030835"/>
    </source>
</evidence>
<keyword evidence="13" id="KW-0969">Cilium</keyword>
<dbReference type="Pfam" id="PF01832">
    <property type="entry name" value="Glucosaminidase"/>
    <property type="match status" value="1"/>
</dbReference>
<proteinExistence type="inferred from homology"/>
<organism evidence="13 14">
    <name type="scientific">Methylophilus medardicus</name>
    <dbReference type="NCBI Taxonomy" id="2588534"/>
    <lineage>
        <taxon>Bacteria</taxon>
        <taxon>Pseudomonadati</taxon>
        <taxon>Pseudomonadota</taxon>
        <taxon>Betaproteobacteria</taxon>
        <taxon>Nitrosomonadales</taxon>
        <taxon>Methylophilaceae</taxon>
        <taxon>Methylophilus</taxon>
    </lineage>
</organism>
<evidence type="ECO:0000313" key="14">
    <source>
        <dbReference type="Proteomes" id="UP000311008"/>
    </source>
</evidence>
<feature type="domain" description="Mannosyl-glycoprotein endo-beta-N-acetylglucosamidase-like" evidence="12">
    <location>
        <begin position="204"/>
        <end position="358"/>
    </location>
</feature>
<dbReference type="InterPro" id="IPR051056">
    <property type="entry name" value="Glycosyl_Hydrolase_73"/>
</dbReference>